<keyword evidence="1" id="KW-0732">Signal</keyword>
<dbReference type="AlphaFoldDB" id="R0IF51"/>
<feature type="chain" id="PRO_5004343086" evidence="1">
    <location>
        <begin position="18"/>
        <end position="81"/>
    </location>
</feature>
<sequence length="81" mass="8178">MKLITFASLAFAAVALGTTVTDTSSGTCNALKNTCIINKDVTAACTSGKCTNTGNGCSIITVSEPVSPEEEKVLSVTVSCS</sequence>
<reference evidence="2 3" key="1">
    <citation type="journal article" date="2012" name="PLoS Pathog.">
        <title>Diverse lifestyles and strategies of plant pathogenesis encoded in the genomes of eighteen Dothideomycetes fungi.</title>
        <authorList>
            <person name="Ohm R.A."/>
            <person name="Feau N."/>
            <person name="Henrissat B."/>
            <person name="Schoch C.L."/>
            <person name="Horwitz B.A."/>
            <person name="Barry K.W."/>
            <person name="Condon B.J."/>
            <person name="Copeland A.C."/>
            <person name="Dhillon B."/>
            <person name="Glaser F."/>
            <person name="Hesse C.N."/>
            <person name="Kosti I."/>
            <person name="LaButti K."/>
            <person name="Lindquist E.A."/>
            <person name="Lucas S."/>
            <person name="Salamov A.A."/>
            <person name="Bradshaw R.E."/>
            <person name="Ciuffetti L."/>
            <person name="Hamelin R.C."/>
            <person name="Kema G.H.J."/>
            <person name="Lawrence C."/>
            <person name="Scott J.A."/>
            <person name="Spatafora J.W."/>
            <person name="Turgeon B.G."/>
            <person name="de Wit P.J.G.M."/>
            <person name="Zhong S."/>
            <person name="Goodwin S.B."/>
            <person name="Grigoriev I.V."/>
        </authorList>
    </citation>
    <scope>NUCLEOTIDE SEQUENCE [LARGE SCALE GENOMIC DNA]</scope>
    <source>
        <strain evidence="3">28A</strain>
    </source>
</reference>
<proteinExistence type="predicted"/>
<dbReference type="EMBL" id="KB908814">
    <property type="protein sequence ID" value="EOA83691.1"/>
    <property type="molecule type" value="Genomic_DNA"/>
</dbReference>
<dbReference type="GeneID" id="19402390"/>
<reference evidence="2 3" key="2">
    <citation type="journal article" date="2013" name="PLoS Genet.">
        <title>Comparative genome structure, secondary metabolite, and effector coding capacity across Cochliobolus pathogens.</title>
        <authorList>
            <person name="Condon B.J."/>
            <person name="Leng Y."/>
            <person name="Wu D."/>
            <person name="Bushley K.E."/>
            <person name="Ohm R.A."/>
            <person name="Otillar R."/>
            <person name="Martin J."/>
            <person name="Schackwitz W."/>
            <person name="Grimwood J."/>
            <person name="MohdZainudin N."/>
            <person name="Xue C."/>
            <person name="Wang R."/>
            <person name="Manning V.A."/>
            <person name="Dhillon B."/>
            <person name="Tu Z.J."/>
            <person name="Steffenson B.J."/>
            <person name="Salamov A."/>
            <person name="Sun H."/>
            <person name="Lowry S."/>
            <person name="LaButti K."/>
            <person name="Han J."/>
            <person name="Copeland A."/>
            <person name="Lindquist E."/>
            <person name="Barry K."/>
            <person name="Schmutz J."/>
            <person name="Baker S.E."/>
            <person name="Ciuffetti L.M."/>
            <person name="Grigoriev I.V."/>
            <person name="Zhong S."/>
            <person name="Turgeon B.G."/>
        </authorList>
    </citation>
    <scope>NUCLEOTIDE SEQUENCE [LARGE SCALE GENOMIC DNA]</scope>
    <source>
        <strain evidence="3">28A</strain>
    </source>
</reference>
<keyword evidence="3" id="KW-1185">Reference proteome</keyword>
<evidence type="ECO:0000313" key="2">
    <source>
        <dbReference type="EMBL" id="EOA83691.1"/>
    </source>
</evidence>
<protein>
    <submittedName>
        <fullName evidence="2">Uncharacterized protein</fullName>
    </submittedName>
</protein>
<dbReference type="RefSeq" id="XP_008027972.1">
    <property type="nucleotide sequence ID" value="XM_008029781.1"/>
</dbReference>
<gene>
    <name evidence="2" type="ORF">SETTUDRAFT_21044</name>
</gene>
<organism evidence="2 3">
    <name type="scientific">Exserohilum turcicum (strain 28A)</name>
    <name type="common">Northern leaf blight fungus</name>
    <name type="synonym">Setosphaeria turcica</name>
    <dbReference type="NCBI Taxonomy" id="671987"/>
    <lineage>
        <taxon>Eukaryota</taxon>
        <taxon>Fungi</taxon>
        <taxon>Dikarya</taxon>
        <taxon>Ascomycota</taxon>
        <taxon>Pezizomycotina</taxon>
        <taxon>Dothideomycetes</taxon>
        <taxon>Pleosporomycetidae</taxon>
        <taxon>Pleosporales</taxon>
        <taxon>Pleosporineae</taxon>
        <taxon>Pleosporaceae</taxon>
        <taxon>Exserohilum</taxon>
    </lineage>
</organism>
<accession>R0IF51</accession>
<feature type="signal peptide" evidence="1">
    <location>
        <begin position="1"/>
        <end position="17"/>
    </location>
</feature>
<dbReference type="Proteomes" id="UP000016935">
    <property type="component" value="Unassembled WGS sequence"/>
</dbReference>
<evidence type="ECO:0000256" key="1">
    <source>
        <dbReference type="SAM" id="SignalP"/>
    </source>
</evidence>
<name>R0IF51_EXST2</name>
<evidence type="ECO:0000313" key="3">
    <source>
        <dbReference type="Proteomes" id="UP000016935"/>
    </source>
</evidence>
<dbReference type="HOGENOM" id="CLU_2575356_0_0_1"/>